<evidence type="ECO:0000313" key="2">
    <source>
        <dbReference type="WBParaSite" id="ES5_v2.g16631.t1"/>
    </source>
</evidence>
<dbReference type="WBParaSite" id="ES5_v2.g16631.t1">
    <property type="protein sequence ID" value="ES5_v2.g16631.t1"/>
    <property type="gene ID" value="ES5_v2.g16631"/>
</dbReference>
<evidence type="ECO:0000313" key="1">
    <source>
        <dbReference type="Proteomes" id="UP000887579"/>
    </source>
</evidence>
<reference evidence="2" key="1">
    <citation type="submission" date="2022-11" db="UniProtKB">
        <authorList>
            <consortium name="WormBaseParasite"/>
        </authorList>
    </citation>
    <scope>IDENTIFICATION</scope>
</reference>
<sequence length="322" mass="37282">MSYPLHPVENNLKVYSANGKYIIDKQIIYSAPSFETKYVSVEGMKNVEWKIQMVRDSHWIKNWGLFLHVRSPAPLKCEVSFEIASEKNSVLKQFNGFIAAGSETSFSSVGTENFINQEFLFAKKQKFFDGQKTTLYVKASFSYTDKADQGTKMIQSNDWIYRFQTHDGKDFKIIVGNESIEIHKCFLTLQSTVFNAMLGNAHFKESQTGEMELSGFKYETIKAFVEFCYGEDISNFMELTENAIELLMFADMYDMQNLKESFAEYYSTKLTMENVADIYKVSRETNAPMLRGVCFDYIYSIPKIDRTAFVEKNLDKELHDLF</sequence>
<proteinExistence type="predicted"/>
<accession>A0AC34FHZ6</accession>
<organism evidence="1 2">
    <name type="scientific">Panagrolaimus sp. ES5</name>
    <dbReference type="NCBI Taxonomy" id="591445"/>
    <lineage>
        <taxon>Eukaryota</taxon>
        <taxon>Metazoa</taxon>
        <taxon>Ecdysozoa</taxon>
        <taxon>Nematoda</taxon>
        <taxon>Chromadorea</taxon>
        <taxon>Rhabditida</taxon>
        <taxon>Tylenchina</taxon>
        <taxon>Panagrolaimomorpha</taxon>
        <taxon>Panagrolaimoidea</taxon>
        <taxon>Panagrolaimidae</taxon>
        <taxon>Panagrolaimus</taxon>
    </lineage>
</organism>
<name>A0AC34FHZ6_9BILA</name>
<protein>
    <submittedName>
        <fullName evidence="2">BTB domain-containing protein</fullName>
    </submittedName>
</protein>
<dbReference type="Proteomes" id="UP000887579">
    <property type="component" value="Unplaced"/>
</dbReference>